<dbReference type="InterPro" id="IPR000873">
    <property type="entry name" value="AMP-dep_synth/lig_dom"/>
</dbReference>
<dbReference type="PANTHER" id="PTHR45527">
    <property type="entry name" value="NONRIBOSOMAL PEPTIDE SYNTHETASE"/>
    <property type="match status" value="1"/>
</dbReference>
<evidence type="ECO:0000313" key="2">
    <source>
        <dbReference type="EMBL" id="SUB59436.1"/>
    </source>
</evidence>
<dbReference type="PROSITE" id="PS00455">
    <property type="entry name" value="AMP_BINDING"/>
    <property type="match status" value="1"/>
</dbReference>
<name>A0A379CCG5_9PAST</name>
<dbReference type="GO" id="GO:0043041">
    <property type="term" value="P:amino acid activation for nonribosomal peptide biosynthetic process"/>
    <property type="evidence" value="ECO:0007669"/>
    <property type="project" value="TreeGrafter"/>
</dbReference>
<organism evidence="2 3">
    <name type="scientific">Phocoenobacter uteri</name>
    <dbReference type="NCBI Taxonomy" id="146806"/>
    <lineage>
        <taxon>Bacteria</taxon>
        <taxon>Pseudomonadati</taxon>
        <taxon>Pseudomonadota</taxon>
        <taxon>Gammaproteobacteria</taxon>
        <taxon>Pasteurellales</taxon>
        <taxon>Pasteurellaceae</taxon>
        <taxon>Phocoenobacter</taxon>
    </lineage>
</organism>
<dbReference type="Gene3D" id="3.30.300.30">
    <property type="match status" value="1"/>
</dbReference>
<feature type="domain" description="AMP-dependent synthetase/ligase" evidence="1">
    <location>
        <begin position="13"/>
        <end position="331"/>
    </location>
</feature>
<evidence type="ECO:0000313" key="3">
    <source>
        <dbReference type="Proteomes" id="UP000255417"/>
    </source>
</evidence>
<proteinExistence type="predicted"/>
<sequence>MNELSNLLFKRLVGNTSENIAIENSKESCSWKELSEKITVFIKQYKQLCCADKNNPLIIYGHKEIDFVVAIYGCLLHKIPFIPLDNIYPLSRVNDICEISKACYIYHTDSGIFEQRSSDVVELEEKDLAYLIFTSGTTGKPKGVQIGRESVSNLILWMRDQLRLSSPNIFMNQCLFSFDVSIFDLFGALIYESKVVLNSREDIANPNFWLTFLQKTEISTWVSTPSFALQQLMNPKFNSENLPSLKEFFLAGESLSKQVVTLILNRFPNARVINGYGPTEATIISSFVDITAEMLDSDDDLPIGFPVLNSTLSIDNGEICTSGIHVMRGYLNNPEENSKHLFLSDSESPLYRTGDCGYEKDGLVYCQGRIDEQIKLNGYRIELSEIEAKIFTLKEFNIEKTAVIALRRASGTVLRLVGFYTTSQLESISEAQLKESLQEILPSYMVPSELIKIDEIPTSVNHKVDKKALLQKYFQEKED</sequence>
<dbReference type="PANTHER" id="PTHR45527:SF1">
    <property type="entry name" value="FATTY ACID SYNTHASE"/>
    <property type="match status" value="1"/>
</dbReference>
<dbReference type="GO" id="GO:0044550">
    <property type="term" value="P:secondary metabolite biosynthetic process"/>
    <property type="evidence" value="ECO:0007669"/>
    <property type="project" value="TreeGrafter"/>
</dbReference>
<dbReference type="InterPro" id="IPR045851">
    <property type="entry name" value="AMP-bd_C_sf"/>
</dbReference>
<reference evidence="2 3" key="1">
    <citation type="submission" date="2018-06" db="EMBL/GenBank/DDBJ databases">
        <authorList>
            <consortium name="Pathogen Informatics"/>
            <person name="Doyle S."/>
        </authorList>
    </citation>
    <scope>NUCLEOTIDE SEQUENCE [LARGE SCALE GENOMIC DNA]</scope>
    <source>
        <strain evidence="2 3">NCTC12872</strain>
    </source>
</reference>
<dbReference type="GO" id="GO:0016874">
    <property type="term" value="F:ligase activity"/>
    <property type="evidence" value="ECO:0007669"/>
    <property type="project" value="UniProtKB-KW"/>
</dbReference>
<gene>
    <name evidence="2" type="primary">dltA</name>
    <name evidence="2" type="ORF">NCTC12872_01421</name>
</gene>
<accession>A0A379CCG5</accession>
<dbReference type="InterPro" id="IPR042099">
    <property type="entry name" value="ANL_N_sf"/>
</dbReference>
<dbReference type="Pfam" id="PF00501">
    <property type="entry name" value="AMP-binding"/>
    <property type="match status" value="1"/>
</dbReference>
<dbReference type="AlphaFoldDB" id="A0A379CCG5"/>
<protein>
    <submittedName>
        <fullName evidence="2">D-alanine--poly(Phosphoribitol) ligase subunit 1</fullName>
        <ecNumber evidence="2">6.1.1.13</ecNumber>
    </submittedName>
</protein>
<keyword evidence="2" id="KW-0436">Ligase</keyword>
<dbReference type="InterPro" id="IPR020459">
    <property type="entry name" value="AMP-binding"/>
</dbReference>
<dbReference type="Gene3D" id="3.40.50.12780">
    <property type="entry name" value="N-terminal domain of ligase-like"/>
    <property type="match status" value="1"/>
</dbReference>
<dbReference type="InterPro" id="IPR020845">
    <property type="entry name" value="AMP-binding_CS"/>
</dbReference>
<dbReference type="GO" id="GO:0031177">
    <property type="term" value="F:phosphopantetheine binding"/>
    <property type="evidence" value="ECO:0007669"/>
    <property type="project" value="TreeGrafter"/>
</dbReference>
<dbReference type="OrthoDB" id="9803968at2"/>
<dbReference type="GO" id="GO:0005737">
    <property type="term" value="C:cytoplasm"/>
    <property type="evidence" value="ECO:0007669"/>
    <property type="project" value="TreeGrafter"/>
</dbReference>
<keyword evidence="3" id="KW-1185">Reference proteome</keyword>
<dbReference type="RefSeq" id="WP_115315910.1">
    <property type="nucleotide sequence ID" value="NZ_LWIF01000001.1"/>
</dbReference>
<dbReference type="EC" id="6.1.1.13" evidence="2"/>
<dbReference type="PRINTS" id="PR00154">
    <property type="entry name" value="AMPBINDING"/>
</dbReference>
<evidence type="ECO:0000259" key="1">
    <source>
        <dbReference type="Pfam" id="PF00501"/>
    </source>
</evidence>
<dbReference type="EMBL" id="UGTA01000001">
    <property type="protein sequence ID" value="SUB59436.1"/>
    <property type="molecule type" value="Genomic_DNA"/>
</dbReference>
<dbReference type="SUPFAM" id="SSF56801">
    <property type="entry name" value="Acetyl-CoA synthetase-like"/>
    <property type="match status" value="1"/>
</dbReference>
<dbReference type="Proteomes" id="UP000255417">
    <property type="component" value="Unassembled WGS sequence"/>
</dbReference>